<feature type="modified residue" description="4-aspartylphosphate" evidence="6">
    <location>
        <position position="53"/>
    </location>
</feature>
<dbReference type="Gene3D" id="1.10.10.10">
    <property type="entry name" value="Winged helix-like DNA-binding domain superfamily/Winged helix DNA-binding domain"/>
    <property type="match status" value="1"/>
</dbReference>
<evidence type="ECO:0000256" key="5">
    <source>
        <dbReference type="ARBA" id="ARBA00023163"/>
    </source>
</evidence>
<dbReference type="SUPFAM" id="SSF51206">
    <property type="entry name" value="cAMP-binding domain-like"/>
    <property type="match status" value="1"/>
</dbReference>
<reference evidence="10 11" key="1">
    <citation type="submission" date="2015-11" db="EMBL/GenBank/DDBJ databases">
        <title>Description and complete genome sequence of a novel strain predominating in hypersaline microbial mats and representing a new family of the Bacteriodetes phylum.</title>
        <authorList>
            <person name="Spring S."/>
            <person name="Bunk B."/>
            <person name="Sproer C."/>
            <person name="Klenk H.-P."/>
        </authorList>
    </citation>
    <scope>NUCLEOTIDE SEQUENCE [LARGE SCALE GENOMIC DNA]</scope>
    <source>
        <strain evidence="10 11">L21-Spi-D4</strain>
    </source>
</reference>
<dbReference type="STRING" id="1307839.L21SP5_03307"/>
<keyword evidence="3" id="KW-0805">Transcription regulation</keyword>
<feature type="domain" description="Cyclic nucleotide-binding" evidence="7">
    <location>
        <begin position="147"/>
        <end position="258"/>
    </location>
</feature>
<sequence>MNKKILIIEDDQILRENTAEILTLSGYDVVTSPDGKDGIRKAANEHPDLILCDIMMPETDGYSVLHALNQNEQTATIPFIFLTAKTENNALRQGMEMGADDFLYKPFEDIELLNAIQSRLKKQDQLTAITGKEDKTQNDQSTHAEVMQELLSKATSINLKDGETLYHQNEYPHFVYYVAEGSIKTYQLSNQGKTFITGIFHSGSLLGYKPVIEKRPSNQFAEANEPTEVKKIPANSFLDALYNNPQMSKHFIQHISTRLSKKEEELMSVAYNSVRYRIAFKLLELAENHPEGIIDLPRTDLARMIGTTAETLVRTLTEFKNDGLIETDEHHITIPDVKKLRNTLIRF</sequence>
<dbReference type="KEGG" id="blq:L21SP5_03307"/>
<dbReference type="InterPro" id="IPR011006">
    <property type="entry name" value="CheY-like_superfamily"/>
</dbReference>
<keyword evidence="5" id="KW-0804">Transcription</keyword>
<dbReference type="InterPro" id="IPR001789">
    <property type="entry name" value="Sig_transdc_resp-reg_receiver"/>
</dbReference>
<dbReference type="Gene3D" id="2.60.120.10">
    <property type="entry name" value="Jelly Rolls"/>
    <property type="match status" value="1"/>
</dbReference>
<evidence type="ECO:0000256" key="1">
    <source>
        <dbReference type="ARBA" id="ARBA00022553"/>
    </source>
</evidence>
<dbReference type="InterPro" id="IPR039420">
    <property type="entry name" value="WalR-like"/>
</dbReference>
<dbReference type="PANTHER" id="PTHR48111:SF1">
    <property type="entry name" value="TWO-COMPONENT RESPONSE REGULATOR ORR33"/>
    <property type="match status" value="1"/>
</dbReference>
<dbReference type="GO" id="GO:0032993">
    <property type="term" value="C:protein-DNA complex"/>
    <property type="evidence" value="ECO:0007669"/>
    <property type="project" value="TreeGrafter"/>
</dbReference>
<dbReference type="Pfam" id="PF00027">
    <property type="entry name" value="cNMP_binding"/>
    <property type="match status" value="1"/>
</dbReference>
<dbReference type="PANTHER" id="PTHR48111">
    <property type="entry name" value="REGULATOR OF RPOS"/>
    <property type="match status" value="1"/>
</dbReference>
<evidence type="ECO:0000259" key="8">
    <source>
        <dbReference type="PROSITE" id="PS50110"/>
    </source>
</evidence>
<dbReference type="InterPro" id="IPR018490">
    <property type="entry name" value="cNMP-bd_dom_sf"/>
</dbReference>
<dbReference type="PROSITE" id="PS50110">
    <property type="entry name" value="RESPONSE_REGULATORY"/>
    <property type="match status" value="1"/>
</dbReference>
<dbReference type="SMART" id="SM00100">
    <property type="entry name" value="cNMP"/>
    <property type="match status" value="1"/>
</dbReference>
<dbReference type="PROSITE" id="PS51063">
    <property type="entry name" value="HTH_CRP_2"/>
    <property type="match status" value="1"/>
</dbReference>
<proteinExistence type="predicted"/>
<protein>
    <submittedName>
        <fullName evidence="10">Alkaline phosphatase synthesis transcriptional regulatory protein PhoP</fullName>
    </submittedName>
</protein>
<keyword evidence="2" id="KW-0902">Two-component regulatory system</keyword>
<accession>A0A0S2I3B6</accession>
<dbReference type="InterPro" id="IPR014710">
    <property type="entry name" value="RmlC-like_jellyroll"/>
</dbReference>
<feature type="domain" description="Response regulatory" evidence="8">
    <location>
        <begin position="4"/>
        <end position="120"/>
    </location>
</feature>
<dbReference type="RefSeq" id="WP_057954263.1">
    <property type="nucleotide sequence ID" value="NZ_CP013118.1"/>
</dbReference>
<dbReference type="GO" id="GO:0005829">
    <property type="term" value="C:cytosol"/>
    <property type="evidence" value="ECO:0007669"/>
    <property type="project" value="TreeGrafter"/>
</dbReference>
<evidence type="ECO:0000313" key="10">
    <source>
        <dbReference type="EMBL" id="ALO16920.1"/>
    </source>
</evidence>
<dbReference type="PRINTS" id="PR00034">
    <property type="entry name" value="HTHCRP"/>
</dbReference>
<dbReference type="InterPro" id="IPR036390">
    <property type="entry name" value="WH_DNA-bd_sf"/>
</dbReference>
<dbReference type="GO" id="GO:0000976">
    <property type="term" value="F:transcription cis-regulatory region binding"/>
    <property type="evidence" value="ECO:0007669"/>
    <property type="project" value="TreeGrafter"/>
</dbReference>
<dbReference type="Pfam" id="PF13545">
    <property type="entry name" value="HTH_Crp_2"/>
    <property type="match status" value="1"/>
</dbReference>
<evidence type="ECO:0000256" key="6">
    <source>
        <dbReference type="PROSITE-ProRule" id="PRU00169"/>
    </source>
</evidence>
<feature type="domain" description="HTH crp-type" evidence="9">
    <location>
        <begin position="272"/>
        <end position="338"/>
    </location>
</feature>
<dbReference type="SMART" id="SM00419">
    <property type="entry name" value="HTH_CRP"/>
    <property type="match status" value="1"/>
</dbReference>
<dbReference type="GO" id="GO:0006355">
    <property type="term" value="P:regulation of DNA-templated transcription"/>
    <property type="evidence" value="ECO:0007669"/>
    <property type="project" value="InterPro"/>
</dbReference>
<name>A0A0S2I3B6_9BACT</name>
<dbReference type="Pfam" id="PF00072">
    <property type="entry name" value="Response_reg"/>
    <property type="match status" value="1"/>
</dbReference>
<dbReference type="SUPFAM" id="SSF52172">
    <property type="entry name" value="CheY-like"/>
    <property type="match status" value="1"/>
</dbReference>
<dbReference type="CDD" id="cd00038">
    <property type="entry name" value="CAP_ED"/>
    <property type="match status" value="1"/>
</dbReference>
<dbReference type="OrthoDB" id="9781208at2"/>
<keyword evidence="1 6" id="KW-0597">Phosphoprotein</keyword>
<dbReference type="GO" id="GO:0000156">
    <property type="term" value="F:phosphorelay response regulator activity"/>
    <property type="evidence" value="ECO:0007669"/>
    <property type="project" value="TreeGrafter"/>
</dbReference>
<evidence type="ECO:0000259" key="7">
    <source>
        <dbReference type="PROSITE" id="PS50042"/>
    </source>
</evidence>
<dbReference type="InterPro" id="IPR036388">
    <property type="entry name" value="WH-like_DNA-bd_sf"/>
</dbReference>
<evidence type="ECO:0000256" key="4">
    <source>
        <dbReference type="ARBA" id="ARBA00023125"/>
    </source>
</evidence>
<evidence type="ECO:0000259" key="9">
    <source>
        <dbReference type="PROSITE" id="PS51063"/>
    </source>
</evidence>
<dbReference type="CDD" id="cd17574">
    <property type="entry name" value="REC_OmpR"/>
    <property type="match status" value="1"/>
</dbReference>
<dbReference type="Proteomes" id="UP000064893">
    <property type="component" value="Chromosome"/>
</dbReference>
<dbReference type="SUPFAM" id="SSF46785">
    <property type="entry name" value="Winged helix' DNA-binding domain"/>
    <property type="match status" value="1"/>
</dbReference>
<evidence type="ECO:0000256" key="2">
    <source>
        <dbReference type="ARBA" id="ARBA00023012"/>
    </source>
</evidence>
<dbReference type="InterPro" id="IPR000595">
    <property type="entry name" value="cNMP-bd_dom"/>
</dbReference>
<dbReference type="EMBL" id="CP013118">
    <property type="protein sequence ID" value="ALO16920.1"/>
    <property type="molecule type" value="Genomic_DNA"/>
</dbReference>
<keyword evidence="4" id="KW-0238">DNA-binding</keyword>
<dbReference type="Gene3D" id="3.40.50.2300">
    <property type="match status" value="1"/>
</dbReference>
<dbReference type="PROSITE" id="PS50042">
    <property type="entry name" value="CNMP_BINDING_3"/>
    <property type="match status" value="1"/>
</dbReference>
<dbReference type="InterPro" id="IPR012318">
    <property type="entry name" value="HTH_CRP"/>
</dbReference>
<gene>
    <name evidence="10" type="primary">phoP_3</name>
    <name evidence="10" type="ORF">L21SP5_03307</name>
</gene>
<dbReference type="SMART" id="SM00448">
    <property type="entry name" value="REC"/>
    <property type="match status" value="1"/>
</dbReference>
<evidence type="ECO:0000313" key="11">
    <source>
        <dbReference type="Proteomes" id="UP000064893"/>
    </source>
</evidence>
<dbReference type="AlphaFoldDB" id="A0A0S2I3B6"/>
<keyword evidence="11" id="KW-1185">Reference proteome</keyword>
<organism evidence="10 11">
    <name type="scientific">Salinivirga cyanobacteriivorans</name>
    <dbReference type="NCBI Taxonomy" id="1307839"/>
    <lineage>
        <taxon>Bacteria</taxon>
        <taxon>Pseudomonadati</taxon>
        <taxon>Bacteroidota</taxon>
        <taxon>Bacteroidia</taxon>
        <taxon>Bacteroidales</taxon>
        <taxon>Salinivirgaceae</taxon>
        <taxon>Salinivirga</taxon>
    </lineage>
</organism>
<evidence type="ECO:0000256" key="3">
    <source>
        <dbReference type="ARBA" id="ARBA00023015"/>
    </source>
</evidence>